<name>A0ABU5U162_9CYAN</name>
<keyword evidence="7" id="KW-1185">Reference proteome</keyword>
<dbReference type="PANTHER" id="PTHR11878">
    <property type="entry name" value="SODIUM/CALCIUM EXCHANGER"/>
    <property type="match status" value="1"/>
</dbReference>
<evidence type="ECO:0000313" key="7">
    <source>
        <dbReference type="Proteomes" id="UP001301728"/>
    </source>
</evidence>
<evidence type="ECO:0000256" key="3">
    <source>
        <dbReference type="ARBA" id="ARBA00022837"/>
    </source>
</evidence>
<proteinExistence type="predicted"/>
<dbReference type="Pfam" id="PF03160">
    <property type="entry name" value="Calx-beta"/>
    <property type="match status" value="3"/>
</dbReference>
<dbReference type="SUPFAM" id="SSF141072">
    <property type="entry name" value="CalX-like"/>
    <property type="match status" value="3"/>
</dbReference>
<dbReference type="Gene3D" id="2.60.40.2030">
    <property type="match status" value="3"/>
</dbReference>
<feature type="domain" description="Calx-beta" evidence="5">
    <location>
        <begin position="14"/>
        <end position="83"/>
    </location>
</feature>
<keyword evidence="3" id="KW-0106">Calcium</keyword>
<evidence type="ECO:0000313" key="6">
    <source>
        <dbReference type="EMBL" id="MEA5520921.1"/>
    </source>
</evidence>
<keyword evidence="4" id="KW-0406">Ion transport</keyword>
<evidence type="ECO:0000256" key="2">
    <source>
        <dbReference type="ARBA" id="ARBA00022737"/>
    </source>
</evidence>
<reference evidence="6 7" key="1">
    <citation type="submission" date="2023-12" db="EMBL/GenBank/DDBJ databases">
        <title>Baltic Sea Cyanobacteria.</title>
        <authorList>
            <person name="Delbaje E."/>
            <person name="Fewer D.P."/>
            <person name="Shishido T.K."/>
        </authorList>
    </citation>
    <scope>NUCLEOTIDE SEQUENCE [LARGE SCALE GENOMIC DNA]</scope>
    <source>
        <strain evidence="6 7">CCNP 1315</strain>
    </source>
</reference>
<keyword evidence="2" id="KW-0677">Repeat</keyword>
<feature type="domain" description="Calx-beta" evidence="5">
    <location>
        <begin position="123"/>
        <end position="203"/>
    </location>
</feature>
<organism evidence="6 7">
    <name type="scientific">Limnoraphis robusta CCNP1315</name>
    <dbReference type="NCBI Taxonomy" id="3110306"/>
    <lineage>
        <taxon>Bacteria</taxon>
        <taxon>Bacillati</taxon>
        <taxon>Cyanobacteriota</taxon>
        <taxon>Cyanophyceae</taxon>
        <taxon>Oscillatoriophycideae</taxon>
        <taxon>Oscillatoriales</taxon>
        <taxon>Sirenicapillariaceae</taxon>
        <taxon>Limnoraphis</taxon>
    </lineage>
</organism>
<feature type="domain" description="Calx-beta" evidence="5">
    <location>
        <begin position="260"/>
        <end position="334"/>
    </location>
</feature>
<dbReference type="InterPro" id="IPR038081">
    <property type="entry name" value="CalX-like_sf"/>
</dbReference>
<comment type="caution">
    <text evidence="6">The sequence shown here is derived from an EMBL/GenBank/DDBJ whole genome shotgun (WGS) entry which is preliminary data.</text>
</comment>
<dbReference type="EMBL" id="JAYGHT010000129">
    <property type="protein sequence ID" value="MEA5520921.1"/>
    <property type="molecule type" value="Genomic_DNA"/>
</dbReference>
<dbReference type="PANTHER" id="PTHR11878:SF65">
    <property type="entry name" value="NA_CA-EXCHANGE PROTEIN, ISOFORM G"/>
    <property type="match status" value="1"/>
</dbReference>
<evidence type="ECO:0000256" key="1">
    <source>
        <dbReference type="ARBA" id="ARBA00022729"/>
    </source>
</evidence>
<dbReference type="RefSeq" id="WP_323272129.1">
    <property type="nucleotide sequence ID" value="NZ_JAYGHT010000129.1"/>
</dbReference>
<gene>
    <name evidence="6" type="ORF">VB854_18445</name>
</gene>
<protein>
    <submittedName>
        <fullName evidence="6">Calx-beta domain-containing protein</fullName>
    </submittedName>
</protein>
<dbReference type="InterPro" id="IPR051171">
    <property type="entry name" value="CaCA"/>
</dbReference>
<dbReference type="InterPro" id="IPR003644">
    <property type="entry name" value="Calx_beta"/>
</dbReference>
<evidence type="ECO:0000256" key="4">
    <source>
        <dbReference type="ARBA" id="ARBA00023065"/>
    </source>
</evidence>
<accession>A0ABU5U162</accession>
<sequence>MPYTLDVKYNINPDSTATDGTDYTLIESITIAAGETVAEIPVIVQYDTQFDPDESVIVELVEDDPKSYEIGVADSATLIINDEKPEVSITAKSNPREENQVSGAFNIALNEPAPTGGLAIQYTLAGLATSGDDYTATLNGEEIPSGSLIILEGQRTAEINIEPIDDSLIEGEETLEISLVELPDLDYTVQDDAATATLSIIDNEKLPVVKLGKIGNPSEDGPTSGSFSIFLSDPDTGEPLENPPIKSDGEALELEVFYEVSGTANNGLDYSSILSSSITIPAGKTSQAIPVETLNDLIDEGNETVTITLSNEKPEGAIYTIDTTPATLTITDNDTVGISISEINGDTNERGGEASFTVKLDSEPEEPVTLNFTSSDTTEGTLLTPSITFNSSN</sequence>
<keyword evidence="4" id="KW-0813">Transport</keyword>
<evidence type="ECO:0000259" key="5">
    <source>
        <dbReference type="Pfam" id="PF03160"/>
    </source>
</evidence>
<dbReference type="Proteomes" id="UP001301728">
    <property type="component" value="Unassembled WGS sequence"/>
</dbReference>
<keyword evidence="1" id="KW-0732">Signal</keyword>